<keyword evidence="6" id="KW-0378">Hydrolase</keyword>
<dbReference type="GO" id="GO:0016787">
    <property type="term" value="F:hydrolase activity"/>
    <property type="evidence" value="ECO:0007669"/>
    <property type="project" value="UniProtKB-KW"/>
</dbReference>
<feature type="domain" description="DDE Tnp4" evidence="8">
    <location>
        <begin position="51"/>
        <end position="222"/>
    </location>
</feature>
<dbReference type="PANTHER" id="PTHR22930">
    <property type="match status" value="1"/>
</dbReference>
<dbReference type="PANTHER" id="PTHR22930:SF286">
    <property type="entry name" value="NUCLEASE HARBI1"/>
    <property type="match status" value="1"/>
</dbReference>
<comment type="caution">
    <text evidence="9">The sequence shown here is derived from an EMBL/GenBank/DDBJ whole genome shotgun (WGS) entry which is preliminary data.</text>
</comment>
<dbReference type="GO" id="GO:0004518">
    <property type="term" value="F:nuclease activity"/>
    <property type="evidence" value="ECO:0007669"/>
    <property type="project" value="UniProtKB-KW"/>
</dbReference>
<gene>
    <name evidence="9" type="ORF">APZ42_027768</name>
</gene>
<dbReference type="EMBL" id="LRGB01002244">
    <property type="protein sequence ID" value="KZS08289.1"/>
    <property type="molecule type" value="Genomic_DNA"/>
</dbReference>
<protein>
    <submittedName>
        <fullName evidence="9">F14D2.9-like protein</fullName>
    </submittedName>
</protein>
<keyword evidence="4" id="KW-0540">Nuclease</keyword>
<dbReference type="AlphaFoldDB" id="A0A164R2S5"/>
<organism evidence="9 10">
    <name type="scientific">Daphnia magna</name>
    <dbReference type="NCBI Taxonomy" id="35525"/>
    <lineage>
        <taxon>Eukaryota</taxon>
        <taxon>Metazoa</taxon>
        <taxon>Ecdysozoa</taxon>
        <taxon>Arthropoda</taxon>
        <taxon>Crustacea</taxon>
        <taxon>Branchiopoda</taxon>
        <taxon>Diplostraca</taxon>
        <taxon>Cladocera</taxon>
        <taxon>Anomopoda</taxon>
        <taxon>Daphniidae</taxon>
        <taxon>Daphnia</taxon>
    </lineage>
</organism>
<evidence type="ECO:0000256" key="4">
    <source>
        <dbReference type="ARBA" id="ARBA00022722"/>
    </source>
</evidence>
<evidence type="ECO:0000256" key="1">
    <source>
        <dbReference type="ARBA" id="ARBA00001968"/>
    </source>
</evidence>
<dbReference type="OrthoDB" id="6376883at2759"/>
<evidence type="ECO:0000256" key="3">
    <source>
        <dbReference type="ARBA" id="ARBA00006958"/>
    </source>
</evidence>
<dbReference type="GO" id="GO:0005634">
    <property type="term" value="C:nucleus"/>
    <property type="evidence" value="ECO:0007669"/>
    <property type="project" value="UniProtKB-SubCell"/>
</dbReference>
<evidence type="ECO:0000256" key="7">
    <source>
        <dbReference type="ARBA" id="ARBA00023242"/>
    </source>
</evidence>
<evidence type="ECO:0000313" key="9">
    <source>
        <dbReference type="EMBL" id="KZS08289.1"/>
    </source>
</evidence>
<evidence type="ECO:0000313" key="10">
    <source>
        <dbReference type="Proteomes" id="UP000076858"/>
    </source>
</evidence>
<dbReference type="InterPro" id="IPR045249">
    <property type="entry name" value="HARBI1-like"/>
</dbReference>
<comment type="similarity">
    <text evidence="3">Belongs to the HARBI1 family.</text>
</comment>
<reference evidence="9 10" key="1">
    <citation type="submission" date="2016-03" db="EMBL/GenBank/DDBJ databases">
        <title>EvidentialGene: Evidence-directed Construction of Genes on Genomes.</title>
        <authorList>
            <person name="Gilbert D.G."/>
            <person name="Choi J.-H."/>
            <person name="Mockaitis K."/>
            <person name="Colbourne J."/>
            <person name="Pfrender M."/>
        </authorList>
    </citation>
    <scope>NUCLEOTIDE SEQUENCE [LARGE SCALE GENOMIC DNA]</scope>
    <source>
        <strain evidence="9 10">Xinb3</strain>
        <tissue evidence="9">Complete organism</tissue>
    </source>
</reference>
<keyword evidence="10" id="KW-1185">Reference proteome</keyword>
<keyword evidence="5" id="KW-0479">Metal-binding</keyword>
<dbReference type="Pfam" id="PF13359">
    <property type="entry name" value="DDE_Tnp_4"/>
    <property type="match status" value="1"/>
</dbReference>
<dbReference type="GO" id="GO:0046872">
    <property type="term" value="F:metal ion binding"/>
    <property type="evidence" value="ECO:0007669"/>
    <property type="project" value="UniProtKB-KW"/>
</dbReference>
<proteinExistence type="inferred from homology"/>
<dbReference type="Proteomes" id="UP000076858">
    <property type="component" value="Unassembled WGS sequence"/>
</dbReference>
<comment type="cofactor">
    <cofactor evidence="1">
        <name>a divalent metal cation</name>
        <dbReference type="ChEBI" id="CHEBI:60240"/>
    </cofactor>
</comment>
<keyword evidence="7" id="KW-0539">Nucleus</keyword>
<evidence type="ECO:0000259" key="8">
    <source>
        <dbReference type="Pfam" id="PF13359"/>
    </source>
</evidence>
<dbReference type="InterPro" id="IPR027806">
    <property type="entry name" value="HARBI1_dom"/>
</dbReference>
<name>A0A164R2S5_9CRUS</name>
<accession>A0A164R2S5</accession>
<sequence length="531" mass="61570">MSQSSVCRSVHDVSNGLCSIAQQWILFPRNLNAICVEFAEFAGFRGIIGAIDGSHIKLQRPWIDERIYVNRKKFHSINVQISPHYKSTSRFRIQFCLTIIIKAICDANGKVLSIYAKKPRSTNDAAMFLESAIGQRLARGNFSPFHLIGDSGYACTPYLLTPYAAPIPEAERRYNVAHRKSRCIIERLFGMVKCRFPSLFFGIRMQPGQACRVIMACFVLHNIVLSRRQPDFDDEGIVPFEEEEYDNQPDRQENLAQEILRLRRQAATQNRVTSCSSDDGIFDVDHFLNDINVFLGENRSDSEDSVQRQEVRRSIRDRMQPFYKKRKDILEYFDDEKIRRTFRFDSASIKFITELVAPHLPKRKTKLNLKHDFQNIARMHGVVGCVDGTHVRITRPFDLEKDYVNRNNYHSINVQLVIFILYIPNMRDSINLTKLQGAQLNVHFGILKKRTYCLRGELRFSSTRSSRVIVACCVLHNIALDRNQYLYEDEMEDLSDDDNDDSPDRRNENMSNSLIRLLGFAKRIRITNNSF</sequence>
<evidence type="ECO:0000256" key="2">
    <source>
        <dbReference type="ARBA" id="ARBA00004123"/>
    </source>
</evidence>
<dbReference type="STRING" id="35525.A0A164R2S5"/>
<comment type="subcellular location">
    <subcellularLocation>
        <location evidence="2">Nucleus</location>
    </subcellularLocation>
</comment>
<evidence type="ECO:0000256" key="5">
    <source>
        <dbReference type="ARBA" id="ARBA00022723"/>
    </source>
</evidence>
<evidence type="ECO:0000256" key="6">
    <source>
        <dbReference type="ARBA" id="ARBA00022801"/>
    </source>
</evidence>